<dbReference type="Pfam" id="PF00378">
    <property type="entry name" value="ECH_1"/>
    <property type="match status" value="1"/>
</dbReference>
<keyword evidence="2" id="KW-1185">Reference proteome</keyword>
<dbReference type="GO" id="GO:0006635">
    <property type="term" value="P:fatty acid beta-oxidation"/>
    <property type="evidence" value="ECO:0007669"/>
    <property type="project" value="TreeGrafter"/>
</dbReference>
<dbReference type="CDD" id="cd06558">
    <property type="entry name" value="crotonase-like"/>
    <property type="match status" value="1"/>
</dbReference>
<dbReference type="KEGG" id="psti:SOO65_10675"/>
<dbReference type="InterPro" id="IPR029045">
    <property type="entry name" value="ClpP/crotonase-like_dom_sf"/>
</dbReference>
<dbReference type="AlphaFoldDB" id="A0AAX4HIT6"/>
<dbReference type="Gene3D" id="3.90.226.10">
    <property type="entry name" value="2-enoyl-CoA Hydratase, Chain A, domain 1"/>
    <property type="match status" value="1"/>
</dbReference>
<dbReference type="RefSeq" id="WP_321389333.1">
    <property type="nucleotide sequence ID" value="NZ_CP139487.1"/>
</dbReference>
<gene>
    <name evidence="1" type="ORF">SOO65_10675</name>
</gene>
<dbReference type="SUPFAM" id="SSF52096">
    <property type="entry name" value="ClpP/crotonase"/>
    <property type="match status" value="1"/>
</dbReference>
<reference evidence="1 2" key="1">
    <citation type="submission" date="2023-11" db="EMBL/GenBank/DDBJ databases">
        <title>Peredibacter starrii A3.12.</title>
        <authorList>
            <person name="Mitchell R.J."/>
        </authorList>
    </citation>
    <scope>NUCLEOTIDE SEQUENCE [LARGE SCALE GENOMIC DNA]</scope>
    <source>
        <strain evidence="1 2">A3.12</strain>
    </source>
</reference>
<dbReference type="InterPro" id="IPR001753">
    <property type="entry name" value="Enoyl-CoA_hydra/iso"/>
</dbReference>
<dbReference type="GO" id="GO:0003824">
    <property type="term" value="F:catalytic activity"/>
    <property type="evidence" value="ECO:0007669"/>
    <property type="project" value="UniProtKB-ARBA"/>
</dbReference>
<proteinExistence type="predicted"/>
<accession>A0AAX4HIT6</accession>
<dbReference type="PANTHER" id="PTHR11941:SF54">
    <property type="entry name" value="ENOYL-COA HYDRATASE, MITOCHONDRIAL"/>
    <property type="match status" value="1"/>
</dbReference>
<dbReference type="PANTHER" id="PTHR11941">
    <property type="entry name" value="ENOYL-COA HYDRATASE-RELATED"/>
    <property type="match status" value="1"/>
</dbReference>
<sequence>MQTLFNYTTISTRLEKTTRTLFVTLNRPDWNNAFRLEMLFELESLLAWCTTRVEINSIFIDSSSSFFSSGYEYETLPKTSASGLDKINTKLQKIIFAMMQLPQTVVIDLGDGAETLASEFALGADIRIASRNAKISFNHCHYGLVPAAGGMSMLSTLISPSFARNWVLSGAPIKARALTESGFLSETYESENRSDVIRDLLTDISKVAPVQRIQAKLGLFETLRSQFETGIVMDRKIAKASMVSEDWKTKKPETKEFDFMPAKSMSYAVKLSLIKNDEGPRNLDH</sequence>
<protein>
    <submittedName>
        <fullName evidence="1">Enoyl-CoA hydratase/isomerase family protein</fullName>
    </submittedName>
</protein>
<name>A0AAX4HIT6_9BACT</name>
<dbReference type="Proteomes" id="UP001324634">
    <property type="component" value="Chromosome"/>
</dbReference>
<organism evidence="1 2">
    <name type="scientific">Peredibacter starrii</name>
    <dbReference type="NCBI Taxonomy" id="28202"/>
    <lineage>
        <taxon>Bacteria</taxon>
        <taxon>Pseudomonadati</taxon>
        <taxon>Bdellovibrionota</taxon>
        <taxon>Bacteriovoracia</taxon>
        <taxon>Bacteriovoracales</taxon>
        <taxon>Bacteriovoracaceae</taxon>
        <taxon>Peredibacter</taxon>
    </lineage>
</organism>
<dbReference type="EMBL" id="CP139487">
    <property type="protein sequence ID" value="WPU63148.1"/>
    <property type="molecule type" value="Genomic_DNA"/>
</dbReference>
<evidence type="ECO:0000313" key="2">
    <source>
        <dbReference type="Proteomes" id="UP001324634"/>
    </source>
</evidence>
<evidence type="ECO:0000313" key="1">
    <source>
        <dbReference type="EMBL" id="WPU63148.1"/>
    </source>
</evidence>